<dbReference type="PANTHER" id="PTHR43776:SF8">
    <property type="entry name" value="ABC TRANSPORTER, ATP-BINDING PROTEIN"/>
    <property type="match status" value="1"/>
</dbReference>
<keyword evidence="2" id="KW-0813">Transport</keyword>
<dbReference type="InterPro" id="IPR013563">
    <property type="entry name" value="Oligopep_ABC_C"/>
</dbReference>
<dbReference type="SUPFAM" id="SSF52540">
    <property type="entry name" value="P-loop containing nucleoside triphosphate hydrolases"/>
    <property type="match status" value="1"/>
</dbReference>
<evidence type="ECO:0000313" key="6">
    <source>
        <dbReference type="EMBL" id="RNB78670.1"/>
    </source>
</evidence>
<dbReference type="InterPro" id="IPR027417">
    <property type="entry name" value="P-loop_NTPase"/>
</dbReference>
<dbReference type="Proteomes" id="UP000269573">
    <property type="component" value="Unassembled WGS sequence"/>
</dbReference>
<evidence type="ECO:0000256" key="4">
    <source>
        <dbReference type="ARBA" id="ARBA00022840"/>
    </source>
</evidence>
<dbReference type="GO" id="GO:0055085">
    <property type="term" value="P:transmembrane transport"/>
    <property type="evidence" value="ECO:0007669"/>
    <property type="project" value="UniProtKB-ARBA"/>
</dbReference>
<dbReference type="InterPro" id="IPR003439">
    <property type="entry name" value="ABC_transporter-like_ATP-bd"/>
</dbReference>
<dbReference type="NCBIfam" id="NF008453">
    <property type="entry name" value="PRK11308.1"/>
    <property type="match status" value="1"/>
</dbReference>
<feature type="domain" description="ABC transporter" evidence="5">
    <location>
        <begin position="13"/>
        <end position="265"/>
    </location>
</feature>
<keyword evidence="4 6" id="KW-0067">ATP-binding</keyword>
<dbReference type="InterPro" id="IPR050319">
    <property type="entry name" value="ABC_transp_ATP-bind"/>
</dbReference>
<dbReference type="FunFam" id="3.40.50.300:FF:000016">
    <property type="entry name" value="Oligopeptide ABC transporter ATP-binding component"/>
    <property type="match status" value="1"/>
</dbReference>
<dbReference type="Pfam" id="PF08352">
    <property type="entry name" value="oligo_HPY"/>
    <property type="match status" value="1"/>
</dbReference>
<dbReference type="GO" id="GO:0015833">
    <property type="term" value="P:peptide transport"/>
    <property type="evidence" value="ECO:0007669"/>
    <property type="project" value="InterPro"/>
</dbReference>
<dbReference type="Gene3D" id="3.40.50.300">
    <property type="entry name" value="P-loop containing nucleotide triphosphate hydrolases"/>
    <property type="match status" value="1"/>
</dbReference>
<comment type="similarity">
    <text evidence="1">Belongs to the ABC transporter superfamily.</text>
</comment>
<dbReference type="GO" id="GO:0005524">
    <property type="term" value="F:ATP binding"/>
    <property type="evidence" value="ECO:0007669"/>
    <property type="project" value="UniProtKB-KW"/>
</dbReference>
<sequence>MSLEHLDTKQPLLDVRGLKKFFPVKGPLGSIGGVKGYVKAVNDVSFHLYEGETLGVVGESGCGKSTMGRTILRLTDPTEGQALYRNEDIFQLSGKKLQQVRKDVQMVFQDPFSSLNPRKRIGQTLEEPLAIHSIGEKQERTERVMDIMNKVGLQLDHYYRYPHEFSGGQRQRIGLARALVAGPKIVISDEPVSALDVSIQSQIINLLQQLQEEYKLTYLFIAHDISVVRHISDRIGVMYLGQMVEYAPTDSLFANPLHPYTQALLSAVPLPNPYKKKERIILRGEIPSPMNPPSGCIFHTRCPYVMDVCKTEAPTRAEAAKGHVVACHLYGERES</sequence>
<evidence type="ECO:0000313" key="7">
    <source>
        <dbReference type="Proteomes" id="UP000269573"/>
    </source>
</evidence>
<dbReference type="CDD" id="cd03257">
    <property type="entry name" value="ABC_NikE_OppD_transporters"/>
    <property type="match status" value="1"/>
</dbReference>
<dbReference type="GO" id="GO:0016887">
    <property type="term" value="F:ATP hydrolysis activity"/>
    <property type="evidence" value="ECO:0007669"/>
    <property type="project" value="InterPro"/>
</dbReference>
<dbReference type="InterPro" id="IPR003593">
    <property type="entry name" value="AAA+_ATPase"/>
</dbReference>
<dbReference type="PANTHER" id="PTHR43776">
    <property type="entry name" value="TRANSPORT ATP-BINDING PROTEIN"/>
    <property type="match status" value="1"/>
</dbReference>
<organism evidence="6 7">
    <name type="scientific">Brevibacillus nitrificans</name>
    <dbReference type="NCBI Taxonomy" id="651560"/>
    <lineage>
        <taxon>Bacteria</taxon>
        <taxon>Bacillati</taxon>
        <taxon>Bacillota</taxon>
        <taxon>Bacilli</taxon>
        <taxon>Bacillales</taxon>
        <taxon>Paenibacillaceae</taxon>
        <taxon>Brevibacillus</taxon>
    </lineage>
</organism>
<evidence type="ECO:0000256" key="1">
    <source>
        <dbReference type="ARBA" id="ARBA00005417"/>
    </source>
</evidence>
<dbReference type="PROSITE" id="PS00211">
    <property type="entry name" value="ABC_TRANSPORTER_1"/>
    <property type="match status" value="1"/>
</dbReference>
<evidence type="ECO:0000256" key="3">
    <source>
        <dbReference type="ARBA" id="ARBA00022741"/>
    </source>
</evidence>
<dbReference type="RefSeq" id="WP_122926782.1">
    <property type="nucleotide sequence ID" value="NZ_RHHU01000024.1"/>
</dbReference>
<dbReference type="InterPro" id="IPR017871">
    <property type="entry name" value="ABC_transporter-like_CS"/>
</dbReference>
<name>A0A3M8CSA9_9BACL</name>
<protein>
    <submittedName>
        <fullName evidence="6">Dipeptide ABC transporter ATP-binding protein</fullName>
    </submittedName>
</protein>
<evidence type="ECO:0000259" key="5">
    <source>
        <dbReference type="PROSITE" id="PS50893"/>
    </source>
</evidence>
<gene>
    <name evidence="6" type="ORF">EDM59_28925</name>
</gene>
<dbReference type="Pfam" id="PF00005">
    <property type="entry name" value="ABC_tran"/>
    <property type="match status" value="1"/>
</dbReference>
<proteinExistence type="inferred from homology"/>
<dbReference type="AlphaFoldDB" id="A0A3M8CSA9"/>
<dbReference type="NCBIfam" id="TIGR01727">
    <property type="entry name" value="oligo_HPY"/>
    <property type="match status" value="1"/>
</dbReference>
<dbReference type="EMBL" id="RHHU01000024">
    <property type="protein sequence ID" value="RNB78670.1"/>
    <property type="molecule type" value="Genomic_DNA"/>
</dbReference>
<evidence type="ECO:0000256" key="2">
    <source>
        <dbReference type="ARBA" id="ARBA00022448"/>
    </source>
</evidence>
<dbReference type="PROSITE" id="PS50893">
    <property type="entry name" value="ABC_TRANSPORTER_2"/>
    <property type="match status" value="1"/>
</dbReference>
<comment type="caution">
    <text evidence="6">The sequence shown here is derived from an EMBL/GenBank/DDBJ whole genome shotgun (WGS) entry which is preliminary data.</text>
</comment>
<keyword evidence="7" id="KW-1185">Reference proteome</keyword>
<accession>A0A3M8CSA9</accession>
<reference evidence="6 7" key="1">
    <citation type="submission" date="2018-10" db="EMBL/GenBank/DDBJ databases">
        <title>Phylogenomics of Brevibacillus.</title>
        <authorList>
            <person name="Dunlap C."/>
        </authorList>
    </citation>
    <scope>NUCLEOTIDE SEQUENCE [LARGE SCALE GENOMIC DNA]</scope>
    <source>
        <strain evidence="6 7">JCM 15774</strain>
    </source>
</reference>
<keyword evidence="3" id="KW-0547">Nucleotide-binding</keyword>
<dbReference type="SMART" id="SM00382">
    <property type="entry name" value="AAA"/>
    <property type="match status" value="1"/>
</dbReference>